<evidence type="ECO:0000256" key="19">
    <source>
        <dbReference type="ARBA" id="ARBA00023288"/>
    </source>
</evidence>
<feature type="zinc finger region" description="CR-type" evidence="22">
    <location>
        <begin position="125"/>
        <end position="209"/>
    </location>
</feature>
<feature type="compositionally biased region" description="Basic and acidic residues" evidence="23">
    <location>
        <begin position="407"/>
        <end position="418"/>
    </location>
</feature>
<gene>
    <name evidence="26" type="ORF">TCEB3V08_LOCUS9710</name>
</gene>
<dbReference type="AlphaFoldDB" id="A0A7R9D946"/>
<evidence type="ECO:0000256" key="20">
    <source>
        <dbReference type="ARBA" id="ARBA00040977"/>
    </source>
</evidence>
<dbReference type="GO" id="GO:0006457">
    <property type="term" value="P:protein folding"/>
    <property type="evidence" value="ECO:0007669"/>
    <property type="project" value="InterPro"/>
</dbReference>
<reference evidence="26" key="1">
    <citation type="submission" date="2020-11" db="EMBL/GenBank/DDBJ databases">
        <authorList>
            <person name="Tran Van P."/>
        </authorList>
    </citation>
    <scope>NUCLEOTIDE SEQUENCE</scope>
</reference>
<dbReference type="GO" id="GO:0005739">
    <property type="term" value="C:mitochondrion"/>
    <property type="evidence" value="ECO:0007669"/>
    <property type="project" value="UniProtKB-SubCell"/>
</dbReference>
<dbReference type="CDD" id="cd10719">
    <property type="entry name" value="DnaJ_zf"/>
    <property type="match status" value="1"/>
</dbReference>
<evidence type="ECO:0000256" key="23">
    <source>
        <dbReference type="SAM" id="MobiDB-lite"/>
    </source>
</evidence>
<evidence type="ECO:0000256" key="13">
    <source>
        <dbReference type="ARBA" id="ARBA00022833"/>
    </source>
</evidence>
<dbReference type="InterPro" id="IPR036869">
    <property type="entry name" value="J_dom_sf"/>
</dbReference>
<feature type="domain" description="CR-type" evidence="25">
    <location>
        <begin position="125"/>
        <end position="209"/>
    </location>
</feature>
<dbReference type="InterPro" id="IPR001623">
    <property type="entry name" value="DnaJ_domain"/>
</dbReference>
<evidence type="ECO:0000256" key="9">
    <source>
        <dbReference type="ARBA" id="ARBA00022723"/>
    </source>
</evidence>
<dbReference type="InterPro" id="IPR008971">
    <property type="entry name" value="HSP40/DnaJ_pept-bd"/>
</dbReference>
<keyword evidence="8" id="KW-0597">Phosphoprotein</keyword>
<dbReference type="CDD" id="cd10747">
    <property type="entry name" value="DnaJ_C"/>
    <property type="match status" value="1"/>
</dbReference>
<dbReference type="PROSITE" id="PS51188">
    <property type="entry name" value="ZF_CR"/>
    <property type="match status" value="1"/>
</dbReference>
<evidence type="ECO:0000256" key="3">
    <source>
        <dbReference type="ARBA" id="ARBA00004173"/>
    </source>
</evidence>
<dbReference type="Gene3D" id="1.10.287.110">
    <property type="entry name" value="DnaJ domain"/>
    <property type="match status" value="1"/>
</dbReference>
<evidence type="ECO:0000256" key="5">
    <source>
        <dbReference type="ARBA" id="ARBA00004635"/>
    </source>
</evidence>
<keyword evidence="16" id="KW-0496">Mitochondrion</keyword>
<name>A0A7R9D946_TIMCR</name>
<dbReference type="SUPFAM" id="SSF49493">
    <property type="entry name" value="HSP40/DnaJ peptide-binding domain"/>
    <property type="match status" value="2"/>
</dbReference>
<keyword evidence="13 22" id="KW-0862">Zinc</keyword>
<evidence type="ECO:0000256" key="4">
    <source>
        <dbReference type="ARBA" id="ARBA00004556"/>
    </source>
</evidence>
<evidence type="ECO:0000256" key="7">
    <source>
        <dbReference type="ARBA" id="ARBA00022490"/>
    </source>
</evidence>
<keyword evidence="19" id="KW-0449">Lipoprotein</keyword>
<dbReference type="PRINTS" id="PR00625">
    <property type="entry name" value="JDOMAIN"/>
</dbReference>
<dbReference type="GO" id="GO:0051082">
    <property type="term" value="F:unfolded protein binding"/>
    <property type="evidence" value="ECO:0007669"/>
    <property type="project" value="InterPro"/>
</dbReference>
<dbReference type="GO" id="GO:0005524">
    <property type="term" value="F:ATP binding"/>
    <property type="evidence" value="ECO:0007669"/>
    <property type="project" value="InterPro"/>
</dbReference>
<keyword evidence="9 22" id="KW-0479">Metal-binding</keyword>
<dbReference type="FunFam" id="2.10.230.10:FF:000005">
    <property type="entry name" value="DnaJ homolog subfamily A member 1"/>
    <property type="match status" value="1"/>
</dbReference>
<keyword evidence="18" id="KW-0539">Nucleus</keyword>
<dbReference type="GO" id="GO:0016020">
    <property type="term" value="C:membrane"/>
    <property type="evidence" value="ECO:0007669"/>
    <property type="project" value="UniProtKB-SubCell"/>
</dbReference>
<keyword evidence="11 22" id="KW-0863">Zinc-finger</keyword>
<dbReference type="GO" id="GO:0030544">
    <property type="term" value="F:Hsp70 protein binding"/>
    <property type="evidence" value="ECO:0007669"/>
    <property type="project" value="InterPro"/>
</dbReference>
<evidence type="ECO:0000256" key="10">
    <source>
        <dbReference type="ARBA" id="ARBA00022737"/>
    </source>
</evidence>
<dbReference type="InterPro" id="IPR012724">
    <property type="entry name" value="DnaJ"/>
</dbReference>
<accession>A0A7R9D946</accession>
<evidence type="ECO:0000256" key="17">
    <source>
        <dbReference type="ARBA" id="ARBA00023136"/>
    </source>
</evidence>
<evidence type="ECO:0000256" key="12">
    <source>
        <dbReference type="ARBA" id="ARBA00022824"/>
    </source>
</evidence>
<evidence type="ECO:0000256" key="22">
    <source>
        <dbReference type="PROSITE-ProRule" id="PRU00546"/>
    </source>
</evidence>
<dbReference type="GO" id="GO:0009408">
    <property type="term" value="P:response to heat"/>
    <property type="evidence" value="ECO:0007669"/>
    <property type="project" value="InterPro"/>
</dbReference>
<organism evidence="26">
    <name type="scientific">Timema cristinae</name>
    <name type="common">Walking stick</name>
    <dbReference type="NCBI Taxonomy" id="61476"/>
    <lineage>
        <taxon>Eukaryota</taxon>
        <taxon>Metazoa</taxon>
        <taxon>Ecdysozoa</taxon>
        <taxon>Arthropoda</taxon>
        <taxon>Hexapoda</taxon>
        <taxon>Insecta</taxon>
        <taxon>Pterygota</taxon>
        <taxon>Neoptera</taxon>
        <taxon>Polyneoptera</taxon>
        <taxon>Phasmatodea</taxon>
        <taxon>Timematodea</taxon>
        <taxon>Timematoidea</taxon>
        <taxon>Timematidae</taxon>
        <taxon>Timema</taxon>
    </lineage>
</organism>
<dbReference type="PROSITE" id="PS50076">
    <property type="entry name" value="DNAJ_2"/>
    <property type="match status" value="1"/>
</dbReference>
<evidence type="ECO:0000259" key="24">
    <source>
        <dbReference type="PROSITE" id="PS50076"/>
    </source>
</evidence>
<dbReference type="PANTHER" id="PTHR43888">
    <property type="entry name" value="DNAJ-LIKE-2, ISOFORM A-RELATED"/>
    <property type="match status" value="1"/>
</dbReference>
<dbReference type="Gene3D" id="2.10.230.10">
    <property type="entry name" value="Heat shock protein DnaJ, cysteine-rich domain"/>
    <property type="match status" value="1"/>
</dbReference>
<evidence type="ECO:0000256" key="6">
    <source>
        <dbReference type="ARBA" id="ARBA00022481"/>
    </source>
</evidence>
<keyword evidence="10" id="KW-0677">Repeat</keyword>
<keyword evidence="12" id="KW-0256">Endoplasmic reticulum</keyword>
<evidence type="ECO:0000256" key="16">
    <source>
        <dbReference type="ARBA" id="ARBA00023128"/>
    </source>
</evidence>
<dbReference type="SMART" id="SM00271">
    <property type="entry name" value="DnaJ"/>
    <property type="match status" value="1"/>
</dbReference>
<proteinExistence type="inferred from homology"/>
<dbReference type="InterPro" id="IPR036410">
    <property type="entry name" value="HSP_DnaJ_Cys-rich_dom_sf"/>
</dbReference>
<evidence type="ECO:0000256" key="18">
    <source>
        <dbReference type="ARBA" id="ARBA00023242"/>
    </source>
</evidence>
<dbReference type="SUPFAM" id="SSF57938">
    <property type="entry name" value="DnaJ/Hsp40 cysteine-rich domain"/>
    <property type="match status" value="1"/>
</dbReference>
<comment type="subcellular location">
    <subcellularLocation>
        <location evidence="4">Cytoplasm</location>
        <location evidence="4">Perinuclear region</location>
    </subcellularLocation>
    <subcellularLocation>
        <location evidence="5">Membrane</location>
        <topology evidence="5">Lipid-anchor</topology>
    </subcellularLocation>
    <subcellularLocation>
        <location evidence="2">Microsome</location>
    </subcellularLocation>
    <subcellularLocation>
        <location evidence="3">Mitochondrion</location>
    </subcellularLocation>
    <subcellularLocation>
        <location evidence="1">Nucleus</location>
    </subcellularLocation>
</comment>
<dbReference type="FunFam" id="1.10.287.110:FF:000014">
    <property type="entry name" value="dnaJ homolog subfamily A member 1"/>
    <property type="match status" value="1"/>
</dbReference>
<feature type="region of interest" description="Disordered" evidence="23">
    <location>
        <begin position="396"/>
        <end position="435"/>
    </location>
</feature>
<evidence type="ECO:0000313" key="26">
    <source>
        <dbReference type="EMBL" id="CAD7408808.1"/>
    </source>
</evidence>
<dbReference type="GO" id="GO:0048471">
    <property type="term" value="C:perinuclear region of cytoplasm"/>
    <property type="evidence" value="ECO:0007669"/>
    <property type="project" value="UniProtKB-SubCell"/>
</dbReference>
<evidence type="ECO:0000256" key="8">
    <source>
        <dbReference type="ARBA" id="ARBA00022553"/>
    </source>
</evidence>
<keyword evidence="17" id="KW-0472">Membrane</keyword>
<evidence type="ECO:0000256" key="21">
    <source>
        <dbReference type="ARBA" id="ARBA00046752"/>
    </source>
</evidence>
<dbReference type="EMBL" id="OC320785">
    <property type="protein sequence ID" value="CAD7408808.1"/>
    <property type="molecule type" value="Genomic_DNA"/>
</dbReference>
<evidence type="ECO:0000256" key="14">
    <source>
        <dbReference type="ARBA" id="ARBA00022848"/>
    </source>
</evidence>
<dbReference type="SUPFAM" id="SSF46565">
    <property type="entry name" value="Chaperone J-domain"/>
    <property type="match status" value="1"/>
</dbReference>
<dbReference type="Pfam" id="PF00226">
    <property type="entry name" value="DnaJ"/>
    <property type="match status" value="1"/>
</dbReference>
<dbReference type="InterPro" id="IPR002939">
    <property type="entry name" value="DnaJ_C"/>
</dbReference>
<protein>
    <recommendedName>
        <fullName evidence="20">DnaJ homolog subfamily A member 1</fullName>
    </recommendedName>
</protein>
<comment type="subunit">
    <text evidence="21">Identified in a complex with HSPA1B and BAX. Interacts with RNF207.</text>
</comment>
<sequence length="435" mass="48993">MVKETTYYDTLGVKPNCTMDELKKAYRKLALKYHPDKNPNEGEKFKQISQAYEVLSTEEKRKIYDMGGEQALKEGGSGGGFSSPMDIFDMFFGGGRGGGMRSRRPQKGKDVIHQLSVSLDELYNGSVRKLALQKNVICEKCEGRGGKKGSVEQCPPCRGTGMQVQVQQLAPGMIQQIQTMCRECQGTGERINPKDRCKTCQGKKTIRERKILEVHVDKGMTDGQKIMFTGEGDQEPGLEAGDIIILLDEKDHEVFKRSGSDLIMRLNIELVEALCGFQRSIHTLDKRDLVITSLPGEVIKHGDVKCILNEGMPMYKNPFEKGRLIIQFIVNFPSSLPPEVIPQLEDCLPARPEHMIPDNAEDCLLVDIDPDQESRQREFKNAYDEDEAACLMEETKVSDYSTQFPDQESRQREFKNAYDEDEAGHGPNRVQCATH</sequence>
<dbReference type="FunFam" id="2.60.260.20:FF:000003">
    <property type="entry name" value="DnaJ subfamily A member 2"/>
    <property type="match status" value="1"/>
</dbReference>
<dbReference type="GO" id="GO:0005634">
    <property type="term" value="C:nucleus"/>
    <property type="evidence" value="ECO:0007669"/>
    <property type="project" value="UniProtKB-SubCell"/>
</dbReference>
<evidence type="ECO:0000256" key="15">
    <source>
        <dbReference type="ARBA" id="ARBA00022990"/>
    </source>
</evidence>
<keyword evidence="14" id="KW-0492">Microsome</keyword>
<dbReference type="Pfam" id="PF00684">
    <property type="entry name" value="DnaJ_CXXCXGXG"/>
    <property type="match status" value="1"/>
</dbReference>
<evidence type="ECO:0000256" key="2">
    <source>
        <dbReference type="ARBA" id="ARBA00004144"/>
    </source>
</evidence>
<evidence type="ECO:0000256" key="11">
    <source>
        <dbReference type="ARBA" id="ARBA00022771"/>
    </source>
</evidence>
<dbReference type="InterPro" id="IPR001305">
    <property type="entry name" value="HSP_DnaJ_Cys-rich_dom"/>
</dbReference>
<feature type="domain" description="J" evidence="24">
    <location>
        <begin position="6"/>
        <end position="68"/>
    </location>
</feature>
<dbReference type="InterPro" id="IPR044713">
    <property type="entry name" value="DNJA1/2-like"/>
</dbReference>
<dbReference type="CDD" id="cd06257">
    <property type="entry name" value="DnaJ"/>
    <property type="match status" value="1"/>
</dbReference>
<keyword evidence="6" id="KW-0488">Methylation</keyword>
<dbReference type="GO" id="GO:0008270">
    <property type="term" value="F:zinc ion binding"/>
    <property type="evidence" value="ECO:0007669"/>
    <property type="project" value="UniProtKB-KW"/>
</dbReference>
<dbReference type="HAMAP" id="MF_01152">
    <property type="entry name" value="DnaJ"/>
    <property type="match status" value="1"/>
</dbReference>
<evidence type="ECO:0000256" key="1">
    <source>
        <dbReference type="ARBA" id="ARBA00004123"/>
    </source>
</evidence>
<dbReference type="Pfam" id="PF01556">
    <property type="entry name" value="DnaJ_C"/>
    <property type="match status" value="1"/>
</dbReference>
<keyword evidence="15" id="KW-0007">Acetylation</keyword>
<dbReference type="FunFam" id="2.60.260.20:FF:000068">
    <property type="entry name" value="Chaperone protein dnaJ 3"/>
    <property type="match status" value="1"/>
</dbReference>
<evidence type="ECO:0000259" key="25">
    <source>
        <dbReference type="PROSITE" id="PS51188"/>
    </source>
</evidence>
<keyword evidence="7" id="KW-0963">Cytoplasm</keyword>
<dbReference type="Gene3D" id="2.60.260.20">
    <property type="entry name" value="Urease metallochaperone UreE, N-terminal domain"/>
    <property type="match status" value="2"/>
</dbReference>